<dbReference type="AlphaFoldDB" id="A0A3N4V0R2"/>
<accession>A0A3N4V0R2</accession>
<dbReference type="EMBL" id="RKQL01000002">
    <property type="protein sequence ID" value="RPE70647.1"/>
    <property type="molecule type" value="Genomic_DNA"/>
</dbReference>
<keyword evidence="1" id="KW-0732">Signal</keyword>
<sequence>MRAMTALVSLGVLVAGCATSPIPVSENFPLTVQPKVRSAGHWGLLSKDIVAQTLDTLDRAGAGASPLFVATPENASTFDTAFREFLISELVKAGKVVQGNPTGALQLTYKAQVVRHNSPRPHFVPGRFTMIAAGLFAAYGLRHEHLDTQLAGGLALAGIADYVASVDSGGPTATELVLTTTVASGDRYLTRKTDVYYIEEADATLFAALRAPKTMKVVGP</sequence>
<evidence type="ECO:0000313" key="3">
    <source>
        <dbReference type="Proteomes" id="UP000272193"/>
    </source>
</evidence>
<keyword evidence="3" id="KW-1185">Reference proteome</keyword>
<reference evidence="2 3" key="1">
    <citation type="submission" date="2018-11" db="EMBL/GenBank/DDBJ databases">
        <title>Genomic Encyclopedia of Type Strains, Phase IV (KMG-IV): sequencing the most valuable type-strain genomes for metagenomic binning, comparative biology and taxonomic classification.</title>
        <authorList>
            <person name="Goeker M."/>
        </authorList>
    </citation>
    <scope>NUCLEOTIDE SEQUENCE [LARGE SCALE GENOMIC DNA]</scope>
    <source>
        <strain evidence="2 3">DSM 101684</strain>
    </source>
</reference>
<evidence type="ECO:0008006" key="4">
    <source>
        <dbReference type="Google" id="ProtNLM"/>
    </source>
</evidence>
<organism evidence="2 3">
    <name type="scientific">Tibeticola sediminis</name>
    <dbReference type="NCBI Taxonomy" id="1917811"/>
    <lineage>
        <taxon>Bacteria</taxon>
        <taxon>Pseudomonadati</taxon>
        <taxon>Pseudomonadota</taxon>
        <taxon>Betaproteobacteria</taxon>
        <taxon>Burkholderiales</taxon>
        <taxon>Comamonadaceae</taxon>
        <taxon>Tibeticola</taxon>
    </lineage>
</organism>
<gene>
    <name evidence="2" type="ORF">EDC62_1130</name>
</gene>
<evidence type="ECO:0000313" key="2">
    <source>
        <dbReference type="EMBL" id="RPE70647.1"/>
    </source>
</evidence>
<dbReference type="PROSITE" id="PS51257">
    <property type="entry name" value="PROKAR_LIPOPROTEIN"/>
    <property type="match status" value="1"/>
</dbReference>
<comment type="caution">
    <text evidence="2">The sequence shown here is derived from an EMBL/GenBank/DDBJ whole genome shotgun (WGS) entry which is preliminary data.</text>
</comment>
<proteinExistence type="predicted"/>
<dbReference type="Proteomes" id="UP000272193">
    <property type="component" value="Unassembled WGS sequence"/>
</dbReference>
<name>A0A3N4V0R2_9BURK</name>
<feature type="chain" id="PRO_5018190308" description="Lipoprotein" evidence="1">
    <location>
        <begin position="21"/>
        <end position="220"/>
    </location>
</feature>
<feature type="signal peptide" evidence="1">
    <location>
        <begin position="1"/>
        <end position="20"/>
    </location>
</feature>
<evidence type="ECO:0000256" key="1">
    <source>
        <dbReference type="SAM" id="SignalP"/>
    </source>
</evidence>
<protein>
    <recommendedName>
        <fullName evidence="4">Lipoprotein</fullName>
    </recommendedName>
</protein>